<evidence type="ECO:0000256" key="2">
    <source>
        <dbReference type="ARBA" id="ARBA00006434"/>
    </source>
</evidence>
<keyword evidence="10 14" id="KW-0472">Membrane</keyword>
<name>A0A9Q7A4W1_9BACT</name>
<feature type="transmembrane region" description="Helical" evidence="14">
    <location>
        <begin position="263"/>
        <end position="286"/>
    </location>
</feature>
<evidence type="ECO:0000313" key="15">
    <source>
        <dbReference type="EMBL" id="QTX31350.1"/>
    </source>
</evidence>
<keyword evidence="6" id="KW-0769">Symport</keyword>
<comment type="catalytic activity">
    <reaction evidence="12">
        <text>L-proline(in) + Na(+)(in) = L-proline(out) + Na(+)(out)</text>
        <dbReference type="Rhea" id="RHEA:28967"/>
        <dbReference type="ChEBI" id="CHEBI:29101"/>
        <dbReference type="ChEBI" id="CHEBI:60039"/>
    </reaction>
</comment>
<feature type="transmembrane region" description="Helical" evidence="14">
    <location>
        <begin position="46"/>
        <end position="69"/>
    </location>
</feature>
<feature type="transmembrane region" description="Helical" evidence="14">
    <location>
        <begin position="125"/>
        <end position="151"/>
    </location>
</feature>
<dbReference type="GO" id="GO:0015293">
    <property type="term" value="F:symporter activity"/>
    <property type="evidence" value="ECO:0007669"/>
    <property type="project" value="UniProtKB-KW"/>
</dbReference>
<comment type="similarity">
    <text evidence="2 13">Belongs to the sodium:solute symporter (SSF) (TC 2.A.21) family.</text>
</comment>
<evidence type="ECO:0000256" key="3">
    <source>
        <dbReference type="ARBA" id="ARBA00022448"/>
    </source>
</evidence>
<dbReference type="RefSeq" id="WP_274372504.1">
    <property type="nucleotide sequence ID" value="NZ_CP072943.1"/>
</dbReference>
<evidence type="ECO:0000256" key="12">
    <source>
        <dbReference type="ARBA" id="ARBA00033708"/>
    </source>
</evidence>
<evidence type="ECO:0000256" key="11">
    <source>
        <dbReference type="ARBA" id="ARBA00023201"/>
    </source>
</evidence>
<gene>
    <name evidence="15" type="ORF">KAR29_08125</name>
</gene>
<dbReference type="Proteomes" id="UP000671879">
    <property type="component" value="Chromosome"/>
</dbReference>
<keyword evidence="8" id="KW-0915">Sodium</keyword>
<reference evidence="16" key="1">
    <citation type="submission" date="2021-04" db="EMBL/GenBank/DDBJ databases">
        <title>A novel Synergistetes isolate from a pyrite-forming mixed culture.</title>
        <authorList>
            <person name="Bunk B."/>
            <person name="Sproer C."/>
            <person name="Spring S."/>
            <person name="Pester M."/>
        </authorList>
    </citation>
    <scope>NUCLEOTIDE SEQUENCE [LARGE SCALE GENOMIC DNA]</scope>
    <source>
        <strain evidence="16">J.5.4.2-T.3.5.2</strain>
    </source>
</reference>
<feature type="transmembrane region" description="Helical" evidence="14">
    <location>
        <begin position="391"/>
        <end position="409"/>
    </location>
</feature>
<evidence type="ECO:0000256" key="13">
    <source>
        <dbReference type="RuleBase" id="RU362091"/>
    </source>
</evidence>
<protein>
    <submittedName>
        <fullName evidence="15">Sodium:solute symporter family protein</fullName>
    </submittedName>
</protein>
<dbReference type="GO" id="GO:0006814">
    <property type="term" value="P:sodium ion transport"/>
    <property type="evidence" value="ECO:0007669"/>
    <property type="project" value="UniProtKB-KW"/>
</dbReference>
<feature type="transmembrane region" description="Helical" evidence="14">
    <location>
        <begin position="6"/>
        <end position="25"/>
    </location>
</feature>
<evidence type="ECO:0000256" key="14">
    <source>
        <dbReference type="SAM" id="Phobius"/>
    </source>
</evidence>
<dbReference type="GO" id="GO:0005886">
    <property type="term" value="C:plasma membrane"/>
    <property type="evidence" value="ECO:0007669"/>
    <property type="project" value="UniProtKB-SubCell"/>
</dbReference>
<evidence type="ECO:0000256" key="9">
    <source>
        <dbReference type="ARBA" id="ARBA00023065"/>
    </source>
</evidence>
<feature type="transmembrane region" description="Helical" evidence="14">
    <location>
        <begin position="224"/>
        <end position="242"/>
    </location>
</feature>
<dbReference type="KEGG" id="aram:KAR29_08125"/>
<evidence type="ECO:0000256" key="7">
    <source>
        <dbReference type="ARBA" id="ARBA00022989"/>
    </source>
</evidence>
<feature type="transmembrane region" description="Helical" evidence="14">
    <location>
        <begin position="75"/>
        <end position="97"/>
    </location>
</feature>
<keyword evidence="5 14" id="KW-0812">Transmembrane</keyword>
<evidence type="ECO:0000256" key="10">
    <source>
        <dbReference type="ARBA" id="ARBA00023136"/>
    </source>
</evidence>
<evidence type="ECO:0000256" key="1">
    <source>
        <dbReference type="ARBA" id="ARBA00004651"/>
    </source>
</evidence>
<evidence type="ECO:0000256" key="6">
    <source>
        <dbReference type="ARBA" id="ARBA00022847"/>
    </source>
</evidence>
<comment type="subcellular location">
    <subcellularLocation>
        <location evidence="1">Cell membrane</location>
        <topology evidence="1">Multi-pass membrane protein</topology>
    </subcellularLocation>
</comment>
<dbReference type="Pfam" id="PF00474">
    <property type="entry name" value="SSF"/>
    <property type="match status" value="1"/>
</dbReference>
<evidence type="ECO:0000256" key="5">
    <source>
        <dbReference type="ARBA" id="ARBA00022692"/>
    </source>
</evidence>
<organism evidence="15 16">
    <name type="scientific">Aminithiophilus ramosus</name>
    <dbReference type="NCBI Taxonomy" id="3029084"/>
    <lineage>
        <taxon>Bacteria</taxon>
        <taxon>Thermotogati</taxon>
        <taxon>Synergistota</taxon>
        <taxon>Synergistia</taxon>
        <taxon>Synergistales</taxon>
        <taxon>Aminithiophilaceae</taxon>
        <taxon>Aminithiophilus</taxon>
    </lineage>
</organism>
<feature type="transmembrane region" description="Helical" evidence="14">
    <location>
        <begin position="185"/>
        <end position="204"/>
    </location>
</feature>
<dbReference type="PANTHER" id="PTHR48086:SF3">
    <property type="entry name" value="SODIUM_PROLINE SYMPORTER"/>
    <property type="match status" value="1"/>
</dbReference>
<keyword evidence="9" id="KW-0406">Ion transport</keyword>
<feature type="transmembrane region" description="Helical" evidence="14">
    <location>
        <begin position="364"/>
        <end position="385"/>
    </location>
</feature>
<sequence>MNPPLLVQQLLGFGAYALALILLAGKAFSWDEDRRLYYLGGRRLSLWSSIATFCATWMSGASVLGYTMLLYREGYLAFTGSVNGWLMGLLPLVFVVGRLRKSRALSMPQWLSETYGDARLRRLSALALLAAYTLYLVIQFRVFGAVVAHLLDIDYPVASLLVYLFVIYTTFGGLPSVVRSDALNLVVIVVGVSAAALAVSASAGDPLTLHRKLAAADPAVMATLSPRGALFTLTMMTGWALGVASNPQYAVRILSAESPRTAWLMLALSPFILGWIYGCLTVIGLGGRLLLPLLPPVNQEMGFAVLTSSILGPLPTVLLFLAVLAAAVSTANSQLLLAACSFCYDLRGKGRRREGAIEEDRFLLGNRLAVAVIASAALVLSLLPLPAILDLGQHSWAVVALCFFLPLYGPSSWRRKGLFEALTVALIFHGLLVFGLGLRPEMALIPALFVEALCWIVEGTSPS</sequence>
<proteinExistence type="inferred from homology"/>
<keyword evidence="3" id="KW-0813">Transport</keyword>
<dbReference type="InterPro" id="IPR050277">
    <property type="entry name" value="Sodium:Solute_Symporter"/>
</dbReference>
<dbReference type="PROSITE" id="PS50283">
    <property type="entry name" value="NA_SOLUT_SYMP_3"/>
    <property type="match status" value="1"/>
</dbReference>
<evidence type="ECO:0000313" key="16">
    <source>
        <dbReference type="Proteomes" id="UP000671879"/>
    </source>
</evidence>
<keyword evidence="7 14" id="KW-1133">Transmembrane helix</keyword>
<dbReference type="InterPro" id="IPR038377">
    <property type="entry name" value="Na/Glc_symporter_sf"/>
</dbReference>
<dbReference type="InterPro" id="IPR001734">
    <property type="entry name" value="Na/solute_symporter"/>
</dbReference>
<evidence type="ECO:0000256" key="8">
    <source>
        <dbReference type="ARBA" id="ARBA00023053"/>
    </source>
</evidence>
<dbReference type="EMBL" id="CP072943">
    <property type="protein sequence ID" value="QTX31350.1"/>
    <property type="molecule type" value="Genomic_DNA"/>
</dbReference>
<accession>A0A9Q7A4W1</accession>
<feature type="transmembrane region" description="Helical" evidence="14">
    <location>
        <begin position="421"/>
        <end position="438"/>
    </location>
</feature>
<keyword evidence="11" id="KW-0739">Sodium transport</keyword>
<dbReference type="PANTHER" id="PTHR48086">
    <property type="entry name" value="SODIUM/PROLINE SYMPORTER-RELATED"/>
    <property type="match status" value="1"/>
</dbReference>
<evidence type="ECO:0000256" key="4">
    <source>
        <dbReference type="ARBA" id="ARBA00022475"/>
    </source>
</evidence>
<keyword evidence="16" id="KW-1185">Reference proteome</keyword>
<keyword evidence="4" id="KW-1003">Cell membrane</keyword>
<dbReference type="Gene3D" id="1.20.1730.10">
    <property type="entry name" value="Sodium/glucose cotransporter"/>
    <property type="match status" value="1"/>
</dbReference>
<dbReference type="AlphaFoldDB" id="A0A9Q7A4W1"/>
<feature type="transmembrane region" description="Helical" evidence="14">
    <location>
        <begin position="157"/>
        <end position="178"/>
    </location>
</feature>